<protein>
    <submittedName>
        <fullName evidence="2">Uncharacterized protein</fullName>
    </submittedName>
</protein>
<evidence type="ECO:0000256" key="1">
    <source>
        <dbReference type="SAM" id="MobiDB-lite"/>
    </source>
</evidence>
<accession>D7FJD7</accession>
<evidence type="ECO:0000313" key="2">
    <source>
        <dbReference type="EMBL" id="CBJ29040.1"/>
    </source>
</evidence>
<feature type="region of interest" description="Disordered" evidence="1">
    <location>
        <begin position="1"/>
        <end position="56"/>
    </location>
</feature>
<name>D7FJD7_ECTSI</name>
<dbReference type="EMBL" id="FN649742">
    <property type="protein sequence ID" value="CBJ29040.1"/>
    <property type="molecule type" value="Genomic_DNA"/>
</dbReference>
<organism evidence="2 3">
    <name type="scientific">Ectocarpus siliculosus</name>
    <name type="common">Brown alga</name>
    <name type="synonym">Conferva siliculosa</name>
    <dbReference type="NCBI Taxonomy" id="2880"/>
    <lineage>
        <taxon>Eukaryota</taxon>
        <taxon>Sar</taxon>
        <taxon>Stramenopiles</taxon>
        <taxon>Ochrophyta</taxon>
        <taxon>PX clade</taxon>
        <taxon>Phaeophyceae</taxon>
        <taxon>Ectocarpales</taxon>
        <taxon>Ectocarpaceae</taxon>
        <taxon>Ectocarpus</taxon>
    </lineage>
</organism>
<dbReference type="EMBL" id="FN647953">
    <property type="protein sequence ID" value="CBJ29040.1"/>
    <property type="molecule type" value="Genomic_DNA"/>
</dbReference>
<evidence type="ECO:0000313" key="3">
    <source>
        <dbReference type="Proteomes" id="UP000002630"/>
    </source>
</evidence>
<reference evidence="2 3" key="1">
    <citation type="journal article" date="2010" name="Nature">
        <title>The Ectocarpus genome and the independent evolution of multicellularity in brown algae.</title>
        <authorList>
            <person name="Cock J.M."/>
            <person name="Sterck L."/>
            <person name="Rouze P."/>
            <person name="Scornet D."/>
            <person name="Allen A.E."/>
            <person name="Amoutzias G."/>
            <person name="Anthouard V."/>
            <person name="Artiguenave F."/>
            <person name="Aury J.M."/>
            <person name="Badger J.H."/>
            <person name="Beszteri B."/>
            <person name="Billiau K."/>
            <person name="Bonnet E."/>
            <person name="Bothwell J.H."/>
            <person name="Bowler C."/>
            <person name="Boyen C."/>
            <person name="Brownlee C."/>
            <person name="Carrano C.J."/>
            <person name="Charrier B."/>
            <person name="Cho G.Y."/>
            <person name="Coelho S.M."/>
            <person name="Collen J."/>
            <person name="Corre E."/>
            <person name="Da Silva C."/>
            <person name="Delage L."/>
            <person name="Delaroque N."/>
            <person name="Dittami S.M."/>
            <person name="Doulbeau S."/>
            <person name="Elias M."/>
            <person name="Farnham G."/>
            <person name="Gachon C.M."/>
            <person name="Gschloessl B."/>
            <person name="Heesch S."/>
            <person name="Jabbari K."/>
            <person name="Jubin C."/>
            <person name="Kawai H."/>
            <person name="Kimura K."/>
            <person name="Kloareg B."/>
            <person name="Kupper F.C."/>
            <person name="Lang D."/>
            <person name="Le Bail A."/>
            <person name="Leblanc C."/>
            <person name="Lerouge P."/>
            <person name="Lohr M."/>
            <person name="Lopez P.J."/>
            <person name="Martens C."/>
            <person name="Maumus F."/>
            <person name="Michel G."/>
            <person name="Miranda-Saavedra D."/>
            <person name="Morales J."/>
            <person name="Moreau H."/>
            <person name="Motomura T."/>
            <person name="Nagasato C."/>
            <person name="Napoli C.A."/>
            <person name="Nelson D.R."/>
            <person name="Nyvall-Collen P."/>
            <person name="Peters A.F."/>
            <person name="Pommier C."/>
            <person name="Potin P."/>
            <person name="Poulain J."/>
            <person name="Quesneville H."/>
            <person name="Read B."/>
            <person name="Rensing S.A."/>
            <person name="Ritter A."/>
            <person name="Rousvoal S."/>
            <person name="Samanta M."/>
            <person name="Samson G."/>
            <person name="Schroeder D.C."/>
            <person name="Segurens B."/>
            <person name="Strittmatter M."/>
            <person name="Tonon T."/>
            <person name="Tregear J.W."/>
            <person name="Valentin K."/>
            <person name="von Dassow P."/>
            <person name="Yamagishi T."/>
            <person name="Van de Peer Y."/>
            <person name="Wincker P."/>
        </authorList>
    </citation>
    <scope>NUCLEOTIDE SEQUENCE [LARGE SCALE GENOMIC DNA]</scope>
    <source>
        <strain evidence="3">Ec32 / CCAP1310/4</strain>
    </source>
</reference>
<gene>
    <name evidence="2" type="ORF">Esi_0133_0034</name>
</gene>
<sequence length="56" mass="6013">MRGQAQQLTAGHEACKKDLAASESGEDAGSPGEDDANVRDQYLLPEGLRGDRKRGR</sequence>
<dbReference type="AlphaFoldDB" id="D7FJD7"/>
<keyword evidence="3" id="KW-1185">Reference proteome</keyword>
<dbReference type="InParanoid" id="D7FJD7"/>
<proteinExistence type="predicted"/>
<dbReference type="Proteomes" id="UP000002630">
    <property type="component" value="Linkage Group LG17"/>
</dbReference>